<feature type="compositionally biased region" description="Low complexity" evidence="1">
    <location>
        <begin position="345"/>
        <end position="360"/>
    </location>
</feature>
<dbReference type="AlphaFoldDB" id="A0A445HWX4"/>
<feature type="compositionally biased region" description="Basic and acidic residues" evidence="1">
    <location>
        <begin position="313"/>
        <end position="322"/>
    </location>
</feature>
<evidence type="ECO:0000256" key="1">
    <source>
        <dbReference type="SAM" id="MobiDB-lite"/>
    </source>
</evidence>
<evidence type="ECO:0000313" key="3">
    <source>
        <dbReference type="Proteomes" id="UP000289340"/>
    </source>
</evidence>
<evidence type="ECO:0000313" key="2">
    <source>
        <dbReference type="EMBL" id="RZB78064.1"/>
    </source>
</evidence>
<protein>
    <recommendedName>
        <fullName evidence="4">B box-type domain-containing protein</fullName>
    </recommendedName>
</protein>
<accession>A0A445HWX4</accession>
<organism evidence="2 3">
    <name type="scientific">Glycine soja</name>
    <name type="common">Wild soybean</name>
    <dbReference type="NCBI Taxonomy" id="3848"/>
    <lineage>
        <taxon>Eukaryota</taxon>
        <taxon>Viridiplantae</taxon>
        <taxon>Streptophyta</taxon>
        <taxon>Embryophyta</taxon>
        <taxon>Tracheophyta</taxon>
        <taxon>Spermatophyta</taxon>
        <taxon>Magnoliopsida</taxon>
        <taxon>eudicotyledons</taxon>
        <taxon>Gunneridae</taxon>
        <taxon>Pentapetalae</taxon>
        <taxon>rosids</taxon>
        <taxon>fabids</taxon>
        <taxon>Fabales</taxon>
        <taxon>Fabaceae</taxon>
        <taxon>Papilionoideae</taxon>
        <taxon>50 kb inversion clade</taxon>
        <taxon>NPAAA clade</taxon>
        <taxon>indigoferoid/millettioid clade</taxon>
        <taxon>Phaseoleae</taxon>
        <taxon>Glycine</taxon>
        <taxon>Glycine subgen. Soja</taxon>
    </lineage>
</organism>
<dbReference type="InterPro" id="IPR006734">
    <property type="entry name" value="PLATZ"/>
</dbReference>
<feature type="non-terminal residue" evidence="2">
    <location>
        <position position="1"/>
    </location>
</feature>
<dbReference type="PANTHER" id="PTHR31065:SF52">
    <property type="entry name" value="B BOX-TYPE DOMAIN-CONTAINING PROTEIN"/>
    <property type="match status" value="1"/>
</dbReference>
<dbReference type="PANTHER" id="PTHR31065">
    <property type="entry name" value="PLATZ TRANSCRIPTION FACTOR FAMILY PROTEIN"/>
    <property type="match status" value="1"/>
</dbReference>
<feature type="region of interest" description="Disordered" evidence="1">
    <location>
        <begin position="313"/>
        <end position="366"/>
    </location>
</feature>
<dbReference type="Proteomes" id="UP000289340">
    <property type="component" value="Chromosome 11"/>
</dbReference>
<reference evidence="2 3" key="1">
    <citation type="submission" date="2018-09" db="EMBL/GenBank/DDBJ databases">
        <title>A high-quality reference genome of wild soybean provides a powerful tool to mine soybean genomes.</title>
        <authorList>
            <person name="Xie M."/>
            <person name="Chung C.Y.L."/>
            <person name="Li M.-W."/>
            <person name="Wong F.-L."/>
            <person name="Chan T.-F."/>
            <person name="Lam H.-M."/>
        </authorList>
    </citation>
    <scope>NUCLEOTIDE SEQUENCE [LARGE SCALE GENOMIC DNA]</scope>
    <source>
        <strain evidence="3">cv. W05</strain>
        <tissue evidence="2">Hypocotyl of etiolated seedlings</tissue>
    </source>
</reference>
<evidence type="ECO:0008006" key="4">
    <source>
        <dbReference type="Google" id="ProtNLM"/>
    </source>
</evidence>
<feature type="compositionally biased region" description="Polar residues" evidence="1">
    <location>
        <begin position="325"/>
        <end position="344"/>
    </location>
</feature>
<dbReference type="Pfam" id="PF04640">
    <property type="entry name" value="PLATZ"/>
    <property type="match status" value="1"/>
</dbReference>
<keyword evidence="3" id="KW-1185">Reference proteome</keyword>
<name>A0A445HWX4_GLYSO</name>
<comment type="caution">
    <text evidence="2">The sequence shown here is derived from an EMBL/GenBank/DDBJ whole genome shotgun (WGS) entry which is preliminary data.</text>
</comment>
<proteinExistence type="predicted"/>
<dbReference type="EMBL" id="QZWG01000011">
    <property type="protein sequence ID" value="RZB78064.1"/>
    <property type="molecule type" value="Genomic_DNA"/>
</dbReference>
<gene>
    <name evidence="2" type="ORF">D0Y65_028830</name>
</gene>
<sequence>IDWVAQSTLCFIIVQFIIWPKAIIHHRAGFFSIRNVVSQNSSINVRRGTKSIIEYICVNASFYPCTIIKPIVRIRKYDHRSSRVQDLCPVVVSQSVGDDESLKTDLILNLLIRVVRFRTGSLNGSKGSLEWFGTFKWFVRNRFIKMCLFDAQVGFNSVPNWLLILKEEKFFTRCLIHHSVKKNEKNIFCLDCCTSICLHCLPFHRSHVLLQIRRYMYNDVLRLGDAQTLLNCSLVQPYTTNKTKVVFLKQRPPTGSHRGSSNICITCDRNLQDPYIFCSVSCKVHQHVLLITKSTSIKDTWNKHEFSVLLDKERSSENHQEIEDSQITTDSVLDSHSPTSTSLCTVSGSTSTNSGSVTENESLKKKRGSVDMVPEIWYTMVNRRKGVPHRSPFY</sequence>